<dbReference type="RefSeq" id="WP_345017689.1">
    <property type="nucleotide sequence ID" value="NZ_BAABDO010000008.1"/>
</dbReference>
<protein>
    <recommendedName>
        <fullName evidence="6">Cyclic nucleotide-binding domain-containing protein</fullName>
    </recommendedName>
</protein>
<dbReference type="SUPFAM" id="SSF51206">
    <property type="entry name" value="cAMP-binding domain-like"/>
    <property type="match status" value="1"/>
</dbReference>
<dbReference type="InterPro" id="IPR001054">
    <property type="entry name" value="A/G_cyclase"/>
</dbReference>
<evidence type="ECO:0000259" key="3">
    <source>
        <dbReference type="PROSITE" id="PS50125"/>
    </source>
</evidence>
<feature type="region of interest" description="Disordered" evidence="1">
    <location>
        <begin position="180"/>
        <end position="205"/>
    </location>
</feature>
<evidence type="ECO:0008006" key="6">
    <source>
        <dbReference type="Google" id="ProtNLM"/>
    </source>
</evidence>
<dbReference type="InterPro" id="IPR029787">
    <property type="entry name" value="Nucleotide_cyclase"/>
</dbReference>
<comment type="caution">
    <text evidence="4">The sequence shown here is derived from an EMBL/GenBank/DDBJ whole genome shotgun (WGS) entry which is preliminary data.</text>
</comment>
<dbReference type="Gene3D" id="3.30.70.1230">
    <property type="entry name" value="Nucleotide cyclase"/>
    <property type="match status" value="1"/>
</dbReference>
<dbReference type="PROSITE" id="PS50125">
    <property type="entry name" value="GUANYLATE_CYCLASE_2"/>
    <property type="match status" value="1"/>
</dbReference>
<dbReference type="PANTHER" id="PTHR24567">
    <property type="entry name" value="CRP FAMILY TRANSCRIPTIONAL REGULATORY PROTEIN"/>
    <property type="match status" value="1"/>
</dbReference>
<feature type="compositionally biased region" description="Low complexity" evidence="1">
    <location>
        <begin position="188"/>
        <end position="205"/>
    </location>
</feature>
<evidence type="ECO:0000313" key="4">
    <source>
        <dbReference type="EMBL" id="GAA4130907.1"/>
    </source>
</evidence>
<sequence>MMTYHPHRHDPDAMVTRPSLRSLDTTHRRPAARVQPTAPAMDLRPTPYDQPAPGRGFWGALTHAEREAFSKEAEPVELPVGHVLWREGDAAGHVLIIRSGWVKICVRRKGWERIIAVRGPGDLIGERAAMQVRRRSATVVALDTVQALRVSTGAFAAILAEHPRILRVIEEQMYDRLAEQTAPSARVSDSPWPAAAPAAPRDTDASAPVAAPVADIRAGQNCTILFTDIVGFSGTHRTDEDRLVVRRVMYDLLRDALEYSEVPWDPCHREDRGDGALVIVPAEIPTRRVVDPMLTRLTAGLRRHNRTADGGTRFQLRVALHVGPVVPDDQGVSGLAIIQTARLLDAPVLREWLDRTQADVGFIASAYVYEFVIAHAPGPVNPASYQRVTCKVKDAELTGWMHLSSATIPPAA</sequence>
<accession>A0ABP7Y554</accession>
<dbReference type="InterPro" id="IPR018490">
    <property type="entry name" value="cNMP-bd_dom_sf"/>
</dbReference>
<dbReference type="SMART" id="SM00100">
    <property type="entry name" value="cNMP"/>
    <property type="match status" value="1"/>
</dbReference>
<dbReference type="PANTHER" id="PTHR24567:SF74">
    <property type="entry name" value="HTH-TYPE TRANSCRIPTIONAL REGULATOR ARCR"/>
    <property type="match status" value="1"/>
</dbReference>
<keyword evidence="5" id="KW-1185">Reference proteome</keyword>
<evidence type="ECO:0000256" key="1">
    <source>
        <dbReference type="SAM" id="MobiDB-lite"/>
    </source>
</evidence>
<dbReference type="InterPro" id="IPR050397">
    <property type="entry name" value="Env_Response_Regulators"/>
</dbReference>
<proteinExistence type="predicted"/>
<dbReference type="CDD" id="cd00038">
    <property type="entry name" value="CAP_ED"/>
    <property type="match status" value="1"/>
</dbReference>
<dbReference type="Gene3D" id="2.60.120.10">
    <property type="entry name" value="Jelly Rolls"/>
    <property type="match status" value="1"/>
</dbReference>
<dbReference type="InterPro" id="IPR000595">
    <property type="entry name" value="cNMP-bd_dom"/>
</dbReference>
<dbReference type="EMBL" id="BAABDO010000008">
    <property type="protein sequence ID" value="GAA4130907.1"/>
    <property type="molecule type" value="Genomic_DNA"/>
</dbReference>
<feature type="domain" description="Guanylate cyclase" evidence="3">
    <location>
        <begin position="223"/>
        <end position="344"/>
    </location>
</feature>
<evidence type="ECO:0000259" key="2">
    <source>
        <dbReference type="PROSITE" id="PS50042"/>
    </source>
</evidence>
<feature type="domain" description="Cyclic nucleotide-binding" evidence="2">
    <location>
        <begin position="57"/>
        <end position="176"/>
    </location>
</feature>
<reference evidence="5" key="1">
    <citation type="journal article" date="2019" name="Int. J. Syst. Evol. Microbiol.">
        <title>The Global Catalogue of Microorganisms (GCM) 10K type strain sequencing project: providing services to taxonomists for standard genome sequencing and annotation.</title>
        <authorList>
            <consortium name="The Broad Institute Genomics Platform"/>
            <consortium name="The Broad Institute Genome Sequencing Center for Infectious Disease"/>
            <person name="Wu L."/>
            <person name="Ma J."/>
        </authorList>
    </citation>
    <scope>NUCLEOTIDE SEQUENCE [LARGE SCALE GENOMIC DNA]</scope>
    <source>
        <strain evidence="5">JCM 17316</strain>
    </source>
</reference>
<dbReference type="SUPFAM" id="SSF55073">
    <property type="entry name" value="Nucleotide cyclase"/>
    <property type="match status" value="1"/>
</dbReference>
<dbReference type="InterPro" id="IPR014710">
    <property type="entry name" value="RmlC-like_jellyroll"/>
</dbReference>
<dbReference type="Proteomes" id="UP001500266">
    <property type="component" value="Unassembled WGS sequence"/>
</dbReference>
<name>A0ABP7Y554_9ACTN</name>
<organism evidence="4 5">
    <name type="scientific">Actinomadura keratinilytica</name>
    <dbReference type="NCBI Taxonomy" id="547461"/>
    <lineage>
        <taxon>Bacteria</taxon>
        <taxon>Bacillati</taxon>
        <taxon>Actinomycetota</taxon>
        <taxon>Actinomycetes</taxon>
        <taxon>Streptosporangiales</taxon>
        <taxon>Thermomonosporaceae</taxon>
        <taxon>Actinomadura</taxon>
    </lineage>
</organism>
<evidence type="ECO:0000313" key="5">
    <source>
        <dbReference type="Proteomes" id="UP001500266"/>
    </source>
</evidence>
<gene>
    <name evidence="4" type="ORF">GCM10022416_09150</name>
</gene>
<dbReference type="PROSITE" id="PS50042">
    <property type="entry name" value="CNMP_BINDING_3"/>
    <property type="match status" value="1"/>
</dbReference>
<feature type="region of interest" description="Disordered" evidence="1">
    <location>
        <begin position="1"/>
        <end position="45"/>
    </location>
</feature>
<dbReference type="Pfam" id="PF00027">
    <property type="entry name" value="cNMP_binding"/>
    <property type="match status" value="1"/>
</dbReference>